<dbReference type="Proteomes" id="UP000266492">
    <property type="component" value="Unassembled WGS sequence"/>
</dbReference>
<dbReference type="Gene3D" id="1.50.10.20">
    <property type="match status" value="1"/>
</dbReference>
<dbReference type="InterPro" id="IPR012878">
    <property type="entry name" value="Beta-AFase-like_GH127_cat"/>
</dbReference>
<dbReference type="PROSITE" id="PS50022">
    <property type="entry name" value="FA58C_3"/>
    <property type="match status" value="1"/>
</dbReference>
<dbReference type="PANTHER" id="PTHR43465:SF2">
    <property type="entry name" value="DUF1680 DOMAIN PROTEIN (AFU_ORTHOLOGUE AFUA_1G08910)"/>
    <property type="match status" value="1"/>
</dbReference>
<gene>
    <name evidence="2" type="ORF">DWX70_04110</name>
</gene>
<dbReference type="PANTHER" id="PTHR43465">
    <property type="entry name" value="DUF1680 DOMAIN PROTEIN (AFU_ORTHOLOGUE AFUA_1G08910)"/>
    <property type="match status" value="1"/>
</dbReference>
<dbReference type="PROSITE" id="PS51257">
    <property type="entry name" value="PROKAR_LIPOPROTEIN"/>
    <property type="match status" value="1"/>
</dbReference>
<dbReference type="AlphaFoldDB" id="A0A395W159"/>
<evidence type="ECO:0000259" key="1">
    <source>
        <dbReference type="PROSITE" id="PS50022"/>
    </source>
</evidence>
<evidence type="ECO:0000313" key="2">
    <source>
        <dbReference type="EMBL" id="RGS87635.1"/>
    </source>
</evidence>
<comment type="caution">
    <text evidence="2">The sequence shown here is derived from an EMBL/GenBank/DDBJ whole genome shotgun (WGS) entry which is preliminary data.</text>
</comment>
<dbReference type="InterPro" id="IPR008979">
    <property type="entry name" value="Galactose-bd-like_sf"/>
</dbReference>
<dbReference type="InterPro" id="IPR049049">
    <property type="entry name" value="Beta-AFase-like_GH127_C"/>
</dbReference>
<dbReference type="SUPFAM" id="SSF49785">
    <property type="entry name" value="Galactose-binding domain-like"/>
    <property type="match status" value="1"/>
</dbReference>
<sequence length="811" mass="90544">MRHLLVGISLCILSTACVEEEQQIIPIPFNQVTLTDGFWKERMKTEISVTVPFSVYQSAPAVERFRRCAAFRAGKPTELPETHRFISSDLYKVMEGVAYSLMIQPDEKLEKFMDDVTELIAASQQEDGYLYISHICGNPDPREMGEKPYSWLVHSHELYNVGHLYEAAVAYYQATGKDKLLNVAIKSAKHVNKVFFEGGDPNYNNGKPINQAPGHEEIELALCKLYRVTNEPLYLDMAKKFLEIRGVTYRPEGEGVMAATYAQQHAPVSQQTEAVGHAVRAAYLYTAMAQVDALTGLHDYDKALQAIWSNLVTTRMHITGGLGAVEGMEGFGAPYELPNLTAYNETCAAVANVFFNQGLFLGSGDAKFWDIAELSLFNNALAGINLKGDRFFYVNPLEADGERRFNHGNGGRAEWFGCACCPPNISRLILQVPGYMYAYSTDNIYLTLYGGSRTTIPLKGGKVALEQESGYPFDGKVRLIVTPEKKEHFSISMRIPTWATKDEFVPGGLYPYKEQRHLSVEIRVNGEKVKYVMKKGFAVIERDWVSGDTVELELPMPVRFVDCIPEVEDNVGKTAVTRGPLVYCAEEIDNGRPVQQLFLGDATEEKAQVTIEETGELKGLDFIKVGGISLVPYYAWCNRGDNRTMLVWLNKEVSTVGLQQGEMKYMDSIGKISASSVASGNAISEQAVCDGKVATSSADFSLERWVSIPAENGKGQQLTFDFKTPYTLNSLSVYWLENPQENILLPVSWKVEYKSKGIWKVLELYVTDSYQLGKDRFNVIHPSSNVEVEAIRLNIDAQQGKSVGISEVRFE</sequence>
<dbReference type="Gene3D" id="2.60.120.260">
    <property type="entry name" value="Galactose-binding domain-like"/>
    <property type="match status" value="1"/>
</dbReference>
<dbReference type="Pfam" id="PF07944">
    <property type="entry name" value="Beta-AFase-like_GH127_cat"/>
    <property type="match status" value="1"/>
</dbReference>
<evidence type="ECO:0000313" key="3">
    <source>
        <dbReference type="Proteomes" id="UP000266492"/>
    </source>
</evidence>
<organism evidence="2 3">
    <name type="scientific">Bacteroides ovatus</name>
    <dbReference type="NCBI Taxonomy" id="28116"/>
    <lineage>
        <taxon>Bacteria</taxon>
        <taxon>Pseudomonadati</taxon>
        <taxon>Bacteroidota</taxon>
        <taxon>Bacteroidia</taxon>
        <taxon>Bacteroidales</taxon>
        <taxon>Bacteroidaceae</taxon>
        <taxon>Bacteroides</taxon>
    </lineage>
</organism>
<dbReference type="Pfam" id="PF20737">
    <property type="entry name" value="Glyco_hydro127C"/>
    <property type="match status" value="1"/>
</dbReference>
<dbReference type="GO" id="GO:0005975">
    <property type="term" value="P:carbohydrate metabolic process"/>
    <property type="evidence" value="ECO:0007669"/>
    <property type="project" value="InterPro"/>
</dbReference>
<dbReference type="RefSeq" id="WP_118418324.1">
    <property type="nucleotide sequence ID" value="NZ_JAQDLI010000002.1"/>
</dbReference>
<accession>A0A395W159</accession>
<protein>
    <recommendedName>
        <fullName evidence="1">F5/8 type C domain-containing protein</fullName>
    </recommendedName>
</protein>
<dbReference type="Pfam" id="PF20736">
    <property type="entry name" value="Glyco_hydro127M"/>
    <property type="match status" value="1"/>
</dbReference>
<feature type="domain" description="F5/8 type C" evidence="1">
    <location>
        <begin position="650"/>
        <end position="811"/>
    </location>
</feature>
<dbReference type="InterPro" id="IPR049046">
    <property type="entry name" value="Beta-AFase-like_GH127_middle"/>
</dbReference>
<reference evidence="2 3" key="1">
    <citation type="submission" date="2018-08" db="EMBL/GenBank/DDBJ databases">
        <title>A genome reference for cultivated species of the human gut microbiota.</title>
        <authorList>
            <person name="Zou Y."/>
            <person name="Xue W."/>
            <person name="Luo G."/>
        </authorList>
    </citation>
    <scope>NUCLEOTIDE SEQUENCE [LARGE SCALE GENOMIC DNA]</scope>
    <source>
        <strain evidence="2 3">AF20-9LB</strain>
    </source>
</reference>
<dbReference type="SUPFAM" id="SSF48208">
    <property type="entry name" value="Six-hairpin glycosidases"/>
    <property type="match status" value="1"/>
</dbReference>
<name>A0A395W159_BACOV</name>
<dbReference type="EMBL" id="QRVZ01000002">
    <property type="protein sequence ID" value="RGS87635.1"/>
    <property type="molecule type" value="Genomic_DNA"/>
</dbReference>
<proteinExistence type="predicted"/>
<dbReference type="InterPro" id="IPR008928">
    <property type="entry name" value="6-hairpin_glycosidase_sf"/>
</dbReference>
<dbReference type="InterPro" id="IPR000421">
    <property type="entry name" value="FA58C"/>
</dbReference>
<dbReference type="InterPro" id="IPR049174">
    <property type="entry name" value="Beta-AFase-like"/>
</dbReference>